<sequence>MAFAGILLVSTAIYLTGNAQEENATDTPAPSQIGTDIDISSDRDTFEYFLSTLGEKELGEVQEAYNEFAETVSYGEQQATLFEKYLTYRESIASVSSPDGLTDIEYLRFIHEKMQQLQANAFSSQEQSRLFYEENLAREMTIKKAELQALGVDDQTYQDLWQQTLNTLPPDMKESYQNAELLGHINNLASLDSDEKSYRLTELVGEDAASRIHALEQEENAFDASVQAYLKERETLLNDNSYSEDERLQAIADLRSNHFSSDNHRRVRGLENLDDEEKNRAL</sequence>
<evidence type="ECO:0000256" key="1">
    <source>
        <dbReference type="ARBA" id="ARBA00003280"/>
    </source>
</evidence>
<evidence type="ECO:0000256" key="15">
    <source>
        <dbReference type="ARBA" id="ARBA00033028"/>
    </source>
</evidence>
<evidence type="ECO:0000256" key="5">
    <source>
        <dbReference type="ARBA" id="ARBA00022475"/>
    </source>
</evidence>
<dbReference type="SUPFAM" id="SSF158855">
    <property type="entry name" value="Lipase chaperone-like"/>
    <property type="match status" value="1"/>
</dbReference>
<evidence type="ECO:0000256" key="11">
    <source>
        <dbReference type="ARBA" id="ARBA00023136"/>
    </source>
</evidence>
<name>A0A2N7L3H5_9GAMM</name>
<accession>A0A2N7L3H5</accession>
<comment type="subcellular location">
    <subcellularLocation>
        <location evidence="2">Cell inner membrane</location>
        <topology evidence="2">Single-pass membrane protein</topology>
        <orientation evidence="2">Periplasmic side</orientation>
    </subcellularLocation>
</comment>
<keyword evidence="7" id="KW-0812">Transmembrane</keyword>
<evidence type="ECO:0000256" key="2">
    <source>
        <dbReference type="ARBA" id="ARBA00004383"/>
    </source>
</evidence>
<keyword evidence="9" id="KW-1133">Transmembrane helix</keyword>
<dbReference type="AlphaFoldDB" id="A0A2N7L3H5"/>
<evidence type="ECO:0000256" key="13">
    <source>
        <dbReference type="ARBA" id="ARBA00030948"/>
    </source>
</evidence>
<dbReference type="GO" id="GO:0005886">
    <property type="term" value="C:plasma membrane"/>
    <property type="evidence" value="ECO:0007669"/>
    <property type="project" value="UniProtKB-SubCell"/>
</dbReference>
<organism evidence="16 17">
    <name type="scientific">Enterovibrio norvegicus</name>
    <dbReference type="NCBI Taxonomy" id="188144"/>
    <lineage>
        <taxon>Bacteria</taxon>
        <taxon>Pseudomonadati</taxon>
        <taxon>Pseudomonadota</taxon>
        <taxon>Gammaproteobacteria</taxon>
        <taxon>Vibrionales</taxon>
        <taxon>Vibrionaceae</taxon>
        <taxon>Enterovibrio</taxon>
    </lineage>
</organism>
<evidence type="ECO:0000256" key="6">
    <source>
        <dbReference type="ARBA" id="ARBA00022519"/>
    </source>
</evidence>
<keyword evidence="5" id="KW-1003">Cell membrane</keyword>
<evidence type="ECO:0000256" key="4">
    <source>
        <dbReference type="ARBA" id="ARBA00019692"/>
    </source>
</evidence>
<protein>
    <recommendedName>
        <fullName evidence="4">Lipase chaperone</fullName>
    </recommendedName>
    <alternativeName>
        <fullName evidence="15">Lipase foldase</fullName>
    </alternativeName>
    <alternativeName>
        <fullName evidence="13">Lipase helper protein</fullName>
    </alternativeName>
    <alternativeName>
        <fullName evidence="14">Lipase modulator</fullName>
    </alternativeName>
</protein>
<keyword evidence="11" id="KW-0472">Membrane</keyword>
<keyword evidence="12" id="KW-0143">Chaperone</keyword>
<evidence type="ECO:0000256" key="9">
    <source>
        <dbReference type="ARBA" id="ARBA00022989"/>
    </source>
</evidence>
<dbReference type="EMBL" id="MDAL01000071">
    <property type="protein sequence ID" value="PMN87466.1"/>
    <property type="molecule type" value="Genomic_DNA"/>
</dbReference>
<dbReference type="GO" id="GO:0051082">
    <property type="term" value="F:unfolded protein binding"/>
    <property type="evidence" value="ECO:0007669"/>
    <property type="project" value="InterPro"/>
</dbReference>
<evidence type="ECO:0000256" key="7">
    <source>
        <dbReference type="ARBA" id="ARBA00022692"/>
    </source>
</evidence>
<keyword evidence="6" id="KW-0997">Cell inner membrane</keyword>
<comment type="function">
    <text evidence="1">May be involved in the folding of the extracellular lipase during its passage through the periplasm.</text>
</comment>
<keyword evidence="8" id="KW-0442">Lipid degradation</keyword>
<comment type="similarity">
    <text evidence="3">Belongs to the lipase chaperone family.</text>
</comment>
<evidence type="ECO:0000313" key="16">
    <source>
        <dbReference type="EMBL" id="PMN87466.1"/>
    </source>
</evidence>
<evidence type="ECO:0000256" key="10">
    <source>
        <dbReference type="ARBA" id="ARBA00023098"/>
    </source>
</evidence>
<dbReference type="InterPro" id="IPR004961">
    <property type="entry name" value="Lipase_chaperone"/>
</dbReference>
<dbReference type="GO" id="GO:0016042">
    <property type="term" value="P:lipid catabolic process"/>
    <property type="evidence" value="ECO:0007669"/>
    <property type="project" value="UniProtKB-KW"/>
</dbReference>
<evidence type="ECO:0000256" key="14">
    <source>
        <dbReference type="ARBA" id="ARBA00031542"/>
    </source>
</evidence>
<keyword evidence="10" id="KW-0443">Lipid metabolism</keyword>
<dbReference type="Pfam" id="PF03280">
    <property type="entry name" value="Lipase_chap"/>
    <property type="match status" value="1"/>
</dbReference>
<evidence type="ECO:0000256" key="3">
    <source>
        <dbReference type="ARBA" id="ARBA00010358"/>
    </source>
</evidence>
<evidence type="ECO:0000313" key="17">
    <source>
        <dbReference type="Proteomes" id="UP000235387"/>
    </source>
</evidence>
<evidence type="ECO:0000256" key="8">
    <source>
        <dbReference type="ARBA" id="ARBA00022963"/>
    </source>
</evidence>
<dbReference type="GO" id="GO:0006457">
    <property type="term" value="P:protein folding"/>
    <property type="evidence" value="ECO:0007669"/>
    <property type="project" value="InterPro"/>
</dbReference>
<dbReference type="Proteomes" id="UP000235387">
    <property type="component" value="Unassembled WGS sequence"/>
</dbReference>
<evidence type="ECO:0000256" key="12">
    <source>
        <dbReference type="ARBA" id="ARBA00023186"/>
    </source>
</evidence>
<gene>
    <name evidence="16" type="ORF">BCT23_08905</name>
</gene>
<reference evidence="17" key="1">
    <citation type="submission" date="2016-07" db="EMBL/GenBank/DDBJ databases">
        <title>Nontailed viruses are major unrecognized killers of bacteria in the ocean.</title>
        <authorList>
            <person name="Kauffman K."/>
            <person name="Hussain F."/>
            <person name="Yang J."/>
            <person name="Arevalo P."/>
            <person name="Brown J."/>
            <person name="Cutler M."/>
            <person name="Kelly L."/>
            <person name="Polz M.F."/>
        </authorList>
    </citation>
    <scope>NUCLEOTIDE SEQUENCE [LARGE SCALE GENOMIC DNA]</scope>
    <source>
        <strain evidence="17">10N.261.45.A10</strain>
    </source>
</reference>
<proteinExistence type="inferred from homology"/>
<comment type="caution">
    <text evidence="16">The sequence shown here is derived from an EMBL/GenBank/DDBJ whole genome shotgun (WGS) entry which is preliminary data.</text>
</comment>